<reference evidence="2" key="1">
    <citation type="submission" date="2022-02" db="EMBL/GenBank/DDBJ databases">
        <authorList>
            <person name="Lee M."/>
            <person name="Kim S.-J."/>
            <person name="Jung M.-Y."/>
        </authorList>
    </citation>
    <scope>NUCLEOTIDE SEQUENCE</scope>
    <source>
        <strain evidence="2">JHP9</strain>
    </source>
</reference>
<evidence type="ECO:0000259" key="1">
    <source>
        <dbReference type="Pfam" id="PF18029"/>
    </source>
</evidence>
<dbReference type="InterPro" id="IPR041581">
    <property type="entry name" value="Glyoxalase_6"/>
</dbReference>
<dbReference type="PANTHER" id="PTHR35908:SF1">
    <property type="entry name" value="CONSERVED PROTEIN"/>
    <property type="match status" value="1"/>
</dbReference>
<feature type="domain" description="Glyoxalase-like" evidence="1">
    <location>
        <begin position="8"/>
        <end position="131"/>
    </location>
</feature>
<comment type="caution">
    <text evidence="2">The sequence shown here is derived from an EMBL/GenBank/DDBJ whole genome shotgun (WGS) entry which is preliminary data.</text>
</comment>
<dbReference type="RefSeq" id="WP_249736380.1">
    <property type="nucleotide sequence ID" value="NZ_JAKNCJ010000001.1"/>
</dbReference>
<dbReference type="SUPFAM" id="SSF54593">
    <property type="entry name" value="Glyoxalase/Bleomycin resistance protein/Dihydroxybiphenyl dioxygenase"/>
    <property type="match status" value="1"/>
</dbReference>
<dbReference type="Pfam" id="PF18029">
    <property type="entry name" value="Glyoxalase_6"/>
    <property type="match status" value="1"/>
</dbReference>
<name>A0ABT0QX51_9MICO</name>
<gene>
    <name evidence="2" type="ORF">Bequi_02275</name>
</gene>
<keyword evidence="3" id="KW-1185">Reference proteome</keyword>
<sequence>MQIAGSYLVLDASDIRCEADFWASVLDGTATTDVPAGDDERWIEIVVHGRTVLAVQHAPDHIAPTWPLTDPTAQHSMQMHPDLYVPRRAVASACEEAIRTGATLVQEAESLDARRGFVVLADPAGHSFCICWDEDRES</sequence>
<dbReference type="Gene3D" id="3.10.180.10">
    <property type="entry name" value="2,3-Dihydroxybiphenyl 1,2-Dioxygenase, domain 1"/>
    <property type="match status" value="1"/>
</dbReference>
<dbReference type="EMBL" id="JAKNCJ010000001">
    <property type="protein sequence ID" value="MCL6422226.1"/>
    <property type="molecule type" value="Genomic_DNA"/>
</dbReference>
<protein>
    <submittedName>
        <fullName evidence="2">VOC family protein</fullName>
    </submittedName>
</protein>
<evidence type="ECO:0000313" key="3">
    <source>
        <dbReference type="Proteomes" id="UP001203761"/>
    </source>
</evidence>
<dbReference type="Proteomes" id="UP001203761">
    <property type="component" value="Unassembled WGS sequence"/>
</dbReference>
<accession>A0ABT0QX51</accession>
<dbReference type="PANTHER" id="PTHR35908">
    <property type="entry name" value="HYPOTHETICAL FUSION PROTEIN"/>
    <property type="match status" value="1"/>
</dbReference>
<evidence type="ECO:0000313" key="2">
    <source>
        <dbReference type="EMBL" id="MCL6422226.1"/>
    </source>
</evidence>
<organism evidence="2 3">
    <name type="scientific">Brachybacterium equifaecis</name>
    <dbReference type="NCBI Taxonomy" id="2910770"/>
    <lineage>
        <taxon>Bacteria</taxon>
        <taxon>Bacillati</taxon>
        <taxon>Actinomycetota</taxon>
        <taxon>Actinomycetes</taxon>
        <taxon>Micrococcales</taxon>
        <taxon>Dermabacteraceae</taxon>
        <taxon>Brachybacterium</taxon>
    </lineage>
</organism>
<dbReference type="InterPro" id="IPR029068">
    <property type="entry name" value="Glyas_Bleomycin-R_OHBP_Dase"/>
</dbReference>
<proteinExistence type="predicted"/>